<evidence type="ECO:0000313" key="3">
    <source>
        <dbReference type="EMBL" id="EYB68456.1"/>
    </source>
</evidence>
<dbReference type="NCBIfam" id="NF037970">
    <property type="entry name" value="vanZ_1"/>
    <property type="match status" value="1"/>
</dbReference>
<keyword evidence="1" id="KW-0472">Membrane</keyword>
<keyword evidence="1" id="KW-1133">Transmembrane helix</keyword>
<dbReference type="Pfam" id="PF04892">
    <property type="entry name" value="VanZ"/>
    <property type="match status" value="1"/>
</dbReference>
<evidence type="ECO:0000259" key="2">
    <source>
        <dbReference type="Pfam" id="PF04892"/>
    </source>
</evidence>
<reference evidence="3 4" key="1">
    <citation type="submission" date="2014-03" db="EMBL/GenBank/DDBJ databases">
        <title>Draft genome sequence of Deinococcus phoenicis 1P10ME.</title>
        <authorList>
            <person name="Stepanov V.G."/>
            <person name="Vaishampayan P."/>
            <person name="Venkateswaran K."/>
            <person name="Fox G.E."/>
        </authorList>
    </citation>
    <scope>NUCLEOTIDE SEQUENCE [LARGE SCALE GENOMIC DNA]</scope>
    <source>
        <strain evidence="3 4">1P10ME</strain>
    </source>
</reference>
<evidence type="ECO:0000313" key="4">
    <source>
        <dbReference type="Proteomes" id="UP000020492"/>
    </source>
</evidence>
<name>A0A016QR31_9DEIO</name>
<dbReference type="eggNOG" id="COG5652">
    <property type="taxonomic scope" value="Bacteria"/>
</dbReference>
<sequence>MTRPQPPLAQPLWWLPALAVMGAIWWLSSSSDTPGPPLVHPLDWAAHFTAYLALGYSLGRATGRWGLALVLAVWFGALDEVHQAFVPGRDAGVTDWLFDLAGSWLGTRLATRRPPPGVAVLSDPPR</sequence>
<feature type="domain" description="VanZ-like" evidence="2">
    <location>
        <begin position="45"/>
        <end position="109"/>
    </location>
</feature>
<evidence type="ECO:0000256" key="1">
    <source>
        <dbReference type="SAM" id="Phobius"/>
    </source>
</evidence>
<dbReference type="STRING" id="1476583.DEIPH_ctg023orf0047"/>
<feature type="transmembrane region" description="Helical" evidence="1">
    <location>
        <begin position="48"/>
        <end position="75"/>
    </location>
</feature>
<gene>
    <name evidence="3" type="ORF">DEIPH_ctg023orf0047</name>
</gene>
<dbReference type="InterPro" id="IPR006976">
    <property type="entry name" value="VanZ-like"/>
</dbReference>
<dbReference type="Proteomes" id="UP000020492">
    <property type="component" value="Unassembled WGS sequence"/>
</dbReference>
<keyword evidence="4" id="KW-1185">Reference proteome</keyword>
<accession>A0A016QR31</accession>
<comment type="caution">
    <text evidence="3">The sequence shown here is derived from an EMBL/GenBank/DDBJ whole genome shotgun (WGS) entry which is preliminary data.</text>
</comment>
<dbReference type="AlphaFoldDB" id="A0A016QR31"/>
<proteinExistence type="predicted"/>
<organism evidence="3 4">
    <name type="scientific">Deinococcus phoenicis</name>
    <dbReference type="NCBI Taxonomy" id="1476583"/>
    <lineage>
        <taxon>Bacteria</taxon>
        <taxon>Thermotogati</taxon>
        <taxon>Deinococcota</taxon>
        <taxon>Deinococci</taxon>
        <taxon>Deinococcales</taxon>
        <taxon>Deinococcaceae</taxon>
        <taxon>Deinococcus</taxon>
    </lineage>
</organism>
<dbReference type="EMBL" id="JHAC01000023">
    <property type="protein sequence ID" value="EYB68456.1"/>
    <property type="molecule type" value="Genomic_DNA"/>
</dbReference>
<feature type="transmembrane region" description="Helical" evidence="1">
    <location>
        <begin position="12"/>
        <end position="28"/>
    </location>
</feature>
<protein>
    <submittedName>
        <fullName evidence="3">VirB8 protein</fullName>
    </submittedName>
</protein>
<dbReference type="PATRIC" id="fig|1476583.3.peg.1481"/>
<keyword evidence="1" id="KW-0812">Transmembrane</keyword>